<evidence type="ECO:0000256" key="4">
    <source>
        <dbReference type="RuleBase" id="RU361153"/>
    </source>
</evidence>
<evidence type="ECO:0000259" key="5">
    <source>
        <dbReference type="Pfam" id="PF00150"/>
    </source>
</evidence>
<name>A0ABS5VYX4_9SPHN</name>
<dbReference type="SUPFAM" id="SSF51445">
    <property type="entry name" value="(Trans)glycosidases"/>
    <property type="match status" value="1"/>
</dbReference>
<keyword evidence="7" id="KW-1185">Reference proteome</keyword>
<dbReference type="PANTHER" id="PTHR31297">
    <property type="entry name" value="GLUCAN ENDO-1,6-BETA-GLUCOSIDASE B"/>
    <property type="match status" value="1"/>
</dbReference>
<comment type="similarity">
    <text evidence="4">Belongs to the glycosyl hydrolase 5 (cellulase A) family.</text>
</comment>
<organism evidence="6 7">
    <name type="scientific">Croceibacterium selenioxidans</name>
    <dbReference type="NCBI Taxonomy" id="2838833"/>
    <lineage>
        <taxon>Bacteria</taxon>
        <taxon>Pseudomonadati</taxon>
        <taxon>Pseudomonadota</taxon>
        <taxon>Alphaproteobacteria</taxon>
        <taxon>Sphingomonadales</taxon>
        <taxon>Erythrobacteraceae</taxon>
        <taxon>Croceibacterium</taxon>
    </lineage>
</organism>
<comment type="caution">
    <text evidence="6">The sequence shown here is derived from an EMBL/GenBank/DDBJ whole genome shotgun (WGS) entry which is preliminary data.</text>
</comment>
<accession>A0ABS5VYX4</accession>
<evidence type="ECO:0000256" key="1">
    <source>
        <dbReference type="ARBA" id="ARBA00022729"/>
    </source>
</evidence>
<dbReference type="PANTHER" id="PTHR31297:SF17">
    <property type="entry name" value="ENDOGLUCANASE"/>
    <property type="match status" value="1"/>
</dbReference>
<keyword evidence="2 4" id="KW-0378">Hydrolase</keyword>
<dbReference type="PROSITE" id="PS00659">
    <property type="entry name" value="GLYCOSYL_HYDROL_F5"/>
    <property type="match status" value="1"/>
</dbReference>
<dbReference type="InterPro" id="IPR018087">
    <property type="entry name" value="Glyco_hydro_5_CS"/>
</dbReference>
<evidence type="ECO:0000313" key="7">
    <source>
        <dbReference type="Proteomes" id="UP000811255"/>
    </source>
</evidence>
<reference evidence="6 7" key="1">
    <citation type="submission" date="2021-05" db="EMBL/GenBank/DDBJ databases">
        <title>Croceibacterium sp. LX-88 genome sequence.</title>
        <authorList>
            <person name="Luo X."/>
        </authorList>
    </citation>
    <scope>NUCLEOTIDE SEQUENCE [LARGE SCALE GENOMIC DNA]</scope>
    <source>
        <strain evidence="6 7">LX-88</strain>
    </source>
</reference>
<dbReference type="EMBL" id="JAHFVK010000001">
    <property type="protein sequence ID" value="MBT2132730.1"/>
    <property type="molecule type" value="Genomic_DNA"/>
</dbReference>
<feature type="domain" description="Glycoside hydrolase family 5" evidence="5">
    <location>
        <begin position="11"/>
        <end position="273"/>
    </location>
</feature>
<protein>
    <submittedName>
        <fullName evidence="6">Cellulase family glycosylhydrolase</fullName>
    </submittedName>
</protein>
<gene>
    <name evidence="6" type="ORF">KK137_00155</name>
</gene>
<keyword evidence="3 4" id="KW-0326">Glycosidase</keyword>
<dbReference type="InterPro" id="IPR050386">
    <property type="entry name" value="Glycosyl_hydrolase_5"/>
</dbReference>
<dbReference type="Gene3D" id="3.20.20.80">
    <property type="entry name" value="Glycosidases"/>
    <property type="match status" value="1"/>
</dbReference>
<sequence length="297" mass="32716">MGNHLEAPKEGDWGRAIVDSDFAEIKAHGFETVRLPVRFSNHAATTAPYTIDAAFMNRVEHLVDTARAAGLRVILDLHHYDDPQGSLFTNPTGQTARFAGLWKQIAARFRDKDDKVWFELLNEPHDQITHANLLSVLEPALREVRATNPTRPVVIGGEFWSGINSLATLPLPDDAYLVATFHYYDPFNFTHQGASWVTPTPPFGVAFPIGTDSADLAANVQKAKDFIARTGRPLFMGEYGAIETIPLAQRATWYGTVHDAFAAGEVDGCVWAYTNTMPVRDPATGAWITQLLDAIGL</sequence>
<proteinExistence type="inferred from homology"/>
<evidence type="ECO:0000256" key="2">
    <source>
        <dbReference type="ARBA" id="ARBA00022801"/>
    </source>
</evidence>
<evidence type="ECO:0000313" key="6">
    <source>
        <dbReference type="EMBL" id="MBT2132730.1"/>
    </source>
</evidence>
<dbReference type="InterPro" id="IPR001547">
    <property type="entry name" value="Glyco_hydro_5"/>
</dbReference>
<dbReference type="Pfam" id="PF00150">
    <property type="entry name" value="Cellulase"/>
    <property type="match status" value="1"/>
</dbReference>
<dbReference type="InterPro" id="IPR017853">
    <property type="entry name" value="GH"/>
</dbReference>
<evidence type="ECO:0000256" key="3">
    <source>
        <dbReference type="ARBA" id="ARBA00023295"/>
    </source>
</evidence>
<keyword evidence="1" id="KW-0732">Signal</keyword>
<dbReference type="Proteomes" id="UP000811255">
    <property type="component" value="Unassembled WGS sequence"/>
</dbReference>